<evidence type="ECO:0000313" key="1">
    <source>
        <dbReference type="EMBL" id="KAI8001794.1"/>
    </source>
</evidence>
<evidence type="ECO:0000313" key="2">
    <source>
        <dbReference type="Proteomes" id="UP001060215"/>
    </source>
</evidence>
<dbReference type="EMBL" id="CM045765">
    <property type="protein sequence ID" value="KAI8001794.1"/>
    <property type="molecule type" value="Genomic_DNA"/>
</dbReference>
<protein>
    <submittedName>
        <fullName evidence="1">Uncharacterized protein</fullName>
    </submittedName>
</protein>
<name>A0ACC0GMJ8_9ERIC</name>
<reference evidence="1 2" key="1">
    <citation type="journal article" date="2022" name="Plant J.">
        <title>Chromosome-level genome of Camellia lanceoleosa provides a valuable resource for understanding genome evolution and self-incompatibility.</title>
        <authorList>
            <person name="Gong W."/>
            <person name="Xiao S."/>
            <person name="Wang L."/>
            <person name="Liao Z."/>
            <person name="Chang Y."/>
            <person name="Mo W."/>
            <person name="Hu G."/>
            <person name="Li W."/>
            <person name="Zhao G."/>
            <person name="Zhu H."/>
            <person name="Hu X."/>
            <person name="Ji K."/>
            <person name="Xiang X."/>
            <person name="Song Q."/>
            <person name="Yuan D."/>
            <person name="Jin S."/>
            <person name="Zhang L."/>
        </authorList>
    </citation>
    <scope>NUCLEOTIDE SEQUENCE [LARGE SCALE GENOMIC DNA]</scope>
    <source>
        <strain evidence="1">SQ_2022a</strain>
    </source>
</reference>
<dbReference type="Proteomes" id="UP001060215">
    <property type="component" value="Chromosome 8"/>
</dbReference>
<organism evidence="1 2">
    <name type="scientific">Camellia lanceoleosa</name>
    <dbReference type="NCBI Taxonomy" id="1840588"/>
    <lineage>
        <taxon>Eukaryota</taxon>
        <taxon>Viridiplantae</taxon>
        <taxon>Streptophyta</taxon>
        <taxon>Embryophyta</taxon>
        <taxon>Tracheophyta</taxon>
        <taxon>Spermatophyta</taxon>
        <taxon>Magnoliopsida</taxon>
        <taxon>eudicotyledons</taxon>
        <taxon>Gunneridae</taxon>
        <taxon>Pentapetalae</taxon>
        <taxon>asterids</taxon>
        <taxon>Ericales</taxon>
        <taxon>Theaceae</taxon>
        <taxon>Camellia</taxon>
    </lineage>
</organism>
<keyword evidence="2" id="KW-1185">Reference proteome</keyword>
<proteinExistence type="predicted"/>
<sequence length="248" mass="28463">MEEFFSTLVTPVCETPNMAAFGCFWTTLGSVVYCFGATRGSHKVKYWALAEIQKGMEVAPSRRSCGKAVGIDRKIYVFGGTKPWGGSSTNCSSKAWAEVFDASNNKWKPLKQPSFHVPSVYLFLLPTHNEKIIIVGSLYKRGLYAYYVCQDSWDVVDEKFELISPYGDPVLASHTLYWVGDEIIHAYDLNEREYFCGRIHFWALKEVLLVLRDDQCFPLLFFHLHDETFCLIWEDYVYSAGSREEYSV</sequence>
<gene>
    <name evidence="1" type="ORF">LOK49_LG09G00260</name>
</gene>
<accession>A0ACC0GMJ8</accession>
<comment type="caution">
    <text evidence="1">The sequence shown here is derived from an EMBL/GenBank/DDBJ whole genome shotgun (WGS) entry which is preliminary data.</text>
</comment>